<dbReference type="GO" id="GO:0006397">
    <property type="term" value="P:mRNA processing"/>
    <property type="evidence" value="ECO:0007669"/>
    <property type="project" value="UniProtKB-KW"/>
</dbReference>
<keyword evidence="2" id="KW-0862">Zinc</keyword>
<dbReference type="GO" id="GO:0008270">
    <property type="term" value="F:zinc ion binding"/>
    <property type="evidence" value="ECO:0007669"/>
    <property type="project" value="UniProtKB-KW"/>
</dbReference>
<feature type="region of interest" description="Disordered" evidence="3">
    <location>
        <begin position="153"/>
        <end position="172"/>
    </location>
</feature>
<dbReference type="InterPro" id="IPR001878">
    <property type="entry name" value="Znf_CCHC"/>
</dbReference>
<gene>
    <name evidence="5" type="ORF">FIBSPDRAFT_719108</name>
</gene>
<dbReference type="Gene3D" id="4.10.60.10">
    <property type="entry name" value="Zinc finger, CCHC-type"/>
    <property type="match status" value="2"/>
</dbReference>
<dbReference type="GO" id="GO:0003676">
    <property type="term" value="F:nucleic acid binding"/>
    <property type="evidence" value="ECO:0007669"/>
    <property type="project" value="InterPro"/>
</dbReference>
<accession>A0A166X3W3</accession>
<proteinExistence type="predicted"/>
<evidence type="ECO:0000259" key="4">
    <source>
        <dbReference type="PROSITE" id="PS50158"/>
    </source>
</evidence>
<dbReference type="InterPro" id="IPR042246">
    <property type="entry name" value="ZCCHC9"/>
</dbReference>
<dbReference type="SUPFAM" id="SSF57756">
    <property type="entry name" value="Retrovirus zinc finger-like domains"/>
    <property type="match status" value="2"/>
</dbReference>
<feature type="compositionally biased region" description="Basic residues" evidence="3">
    <location>
        <begin position="54"/>
        <end position="63"/>
    </location>
</feature>
<evidence type="ECO:0000313" key="5">
    <source>
        <dbReference type="EMBL" id="KZP34396.1"/>
    </source>
</evidence>
<keyword evidence="2" id="KW-0863">Zinc-finger</keyword>
<protein>
    <recommendedName>
        <fullName evidence="4">CCHC-type domain-containing protein</fullName>
    </recommendedName>
</protein>
<keyword evidence="1" id="KW-0507">mRNA processing</keyword>
<dbReference type="PANTHER" id="PTHR46242">
    <property type="entry name" value="ZINC FINGER CCHC DOMAIN-CONTAINING PROTEIN 9 ZCCHC9"/>
    <property type="match status" value="1"/>
</dbReference>
<evidence type="ECO:0000313" key="6">
    <source>
        <dbReference type="Proteomes" id="UP000076532"/>
    </source>
</evidence>
<dbReference type="EMBL" id="KV417480">
    <property type="protein sequence ID" value="KZP34396.1"/>
    <property type="molecule type" value="Genomic_DNA"/>
</dbReference>
<dbReference type="OrthoDB" id="3863715at2759"/>
<dbReference type="GO" id="GO:0005730">
    <property type="term" value="C:nucleolus"/>
    <property type="evidence" value="ECO:0007669"/>
    <property type="project" value="TreeGrafter"/>
</dbReference>
<dbReference type="Pfam" id="PF00098">
    <property type="entry name" value="zf-CCHC"/>
    <property type="match status" value="1"/>
</dbReference>
<evidence type="ECO:0000256" key="1">
    <source>
        <dbReference type="ARBA" id="ARBA00022664"/>
    </source>
</evidence>
<dbReference type="SMART" id="SM00343">
    <property type="entry name" value="ZnF_C2HC"/>
    <property type="match status" value="4"/>
</dbReference>
<dbReference type="PROSITE" id="PS50158">
    <property type="entry name" value="ZF_CCHC"/>
    <property type="match status" value="2"/>
</dbReference>
<dbReference type="InterPro" id="IPR036875">
    <property type="entry name" value="Znf_CCHC_sf"/>
</dbReference>
<evidence type="ECO:0000256" key="2">
    <source>
        <dbReference type="PROSITE-ProRule" id="PRU00047"/>
    </source>
</evidence>
<dbReference type="Proteomes" id="UP000076532">
    <property type="component" value="Unassembled WGS sequence"/>
</dbReference>
<name>A0A166X3W3_9AGAM</name>
<keyword evidence="2" id="KW-0479">Metal-binding</keyword>
<dbReference type="PANTHER" id="PTHR46242:SF1">
    <property type="entry name" value="ZINC FINGER CCHC DOMAIN-CONTAINING PROTEIN 9"/>
    <property type="match status" value="1"/>
</dbReference>
<sequence>MTRITNYGIKKRTYVEAGFSKEPEAEITTPVLDPPTLVDAIVAPAADAVDQPPKKKRKRNKKPKTADNVSDLKEKEGNGAAEGGDDQVEGEGKDAEKAKPKKVKSKPSKKSGKDSKTKGALQLPEQSEQRRLKRIAERNADTICFACRQKGHAARDCPATPPDDALEGETSTRPPVPVGICYRCGSARHTLARCKKKENREDPFPFASCFVCSGKGHLASACPQNKSRGIYPNGGSCKLCGDTTHLAKNCGRRKDDANGSNKTMLYGPAVDGAAGADEDDFHTFKRHTAQIDREEKTEEKTKKMLDVKAGALSGIVKAYGKPVVLAKKKVVVF</sequence>
<evidence type="ECO:0000256" key="3">
    <source>
        <dbReference type="SAM" id="MobiDB-lite"/>
    </source>
</evidence>
<reference evidence="5 6" key="1">
    <citation type="journal article" date="2016" name="Mol. Biol. Evol.">
        <title>Comparative Genomics of Early-Diverging Mushroom-Forming Fungi Provides Insights into the Origins of Lignocellulose Decay Capabilities.</title>
        <authorList>
            <person name="Nagy L.G."/>
            <person name="Riley R."/>
            <person name="Tritt A."/>
            <person name="Adam C."/>
            <person name="Daum C."/>
            <person name="Floudas D."/>
            <person name="Sun H."/>
            <person name="Yadav J.S."/>
            <person name="Pangilinan J."/>
            <person name="Larsson K.H."/>
            <person name="Matsuura K."/>
            <person name="Barry K."/>
            <person name="Labutti K."/>
            <person name="Kuo R."/>
            <person name="Ohm R.A."/>
            <person name="Bhattacharya S.S."/>
            <person name="Shirouzu T."/>
            <person name="Yoshinaga Y."/>
            <person name="Martin F.M."/>
            <person name="Grigoriev I.V."/>
            <person name="Hibbett D.S."/>
        </authorList>
    </citation>
    <scope>NUCLEOTIDE SEQUENCE [LARGE SCALE GENOMIC DNA]</scope>
    <source>
        <strain evidence="5 6">CBS 109695</strain>
    </source>
</reference>
<keyword evidence="6" id="KW-1185">Reference proteome</keyword>
<dbReference type="STRING" id="436010.A0A166X3W3"/>
<feature type="compositionally biased region" description="Basic residues" evidence="3">
    <location>
        <begin position="99"/>
        <end position="110"/>
    </location>
</feature>
<organism evidence="5 6">
    <name type="scientific">Athelia psychrophila</name>
    <dbReference type="NCBI Taxonomy" id="1759441"/>
    <lineage>
        <taxon>Eukaryota</taxon>
        <taxon>Fungi</taxon>
        <taxon>Dikarya</taxon>
        <taxon>Basidiomycota</taxon>
        <taxon>Agaricomycotina</taxon>
        <taxon>Agaricomycetes</taxon>
        <taxon>Agaricomycetidae</taxon>
        <taxon>Atheliales</taxon>
        <taxon>Atheliaceae</taxon>
        <taxon>Athelia</taxon>
    </lineage>
</organism>
<dbReference type="AlphaFoldDB" id="A0A166X3W3"/>
<feature type="domain" description="CCHC-type" evidence="4">
    <location>
        <begin position="209"/>
        <end position="224"/>
    </location>
</feature>
<feature type="region of interest" description="Disordered" evidence="3">
    <location>
        <begin position="43"/>
        <end position="130"/>
    </location>
</feature>
<feature type="domain" description="CCHC-type" evidence="4">
    <location>
        <begin position="144"/>
        <end position="158"/>
    </location>
</feature>